<dbReference type="Proteomes" id="UP001519863">
    <property type="component" value="Unassembled WGS sequence"/>
</dbReference>
<sequence>MRRWYLLAAGIVAVLLAGAGIWFAQRSKAEPPVVASSCANPVAPTEQQAPVTSADAGRTLIQAPGGGELKIVETGFSQIQDGNYVSVGAVVENSSDRVAFHTRVGFRARTDKGKSALAVNQAYTVEIPIIHPGQRMVIGNVLGLGPRPRLRPGGSNPVVAEAAIDLVQTRWVPVETTASYPVVTTALDPIYPPTRNAVIYRLRTESNACGNLTRRGATLIYRDAANRIVGGVFDGQQPSERCAAGNEKTSIGPFYDEPAKADMGKSEAAVLCDVPGAGPKVTDPSPPAN</sequence>
<proteinExistence type="predicted"/>
<accession>A0ABS7B865</accession>
<protein>
    <submittedName>
        <fullName evidence="1">Uncharacterized protein</fullName>
    </submittedName>
</protein>
<evidence type="ECO:0000313" key="1">
    <source>
        <dbReference type="EMBL" id="MBW6436478.1"/>
    </source>
</evidence>
<reference evidence="1 2" key="1">
    <citation type="journal article" date="2013" name="Antonie Van Leeuwenhoek">
        <title>Actinoplanes hulinensis sp. nov., a novel actinomycete isolated from soybean root (Glycine max (L.) Merr).</title>
        <authorList>
            <person name="Shen Y."/>
            <person name="Liu C."/>
            <person name="Wang X."/>
            <person name="Zhao J."/>
            <person name="Jia F."/>
            <person name="Zhang Y."/>
            <person name="Wang L."/>
            <person name="Yang D."/>
            <person name="Xiang W."/>
        </authorList>
    </citation>
    <scope>NUCLEOTIDE SEQUENCE [LARGE SCALE GENOMIC DNA]</scope>
    <source>
        <strain evidence="1 2">NEAU-M9</strain>
    </source>
</reference>
<dbReference type="RefSeq" id="WP_220145868.1">
    <property type="nucleotide sequence ID" value="NZ_JAHXZI010000011.1"/>
</dbReference>
<comment type="caution">
    <text evidence="1">The sequence shown here is derived from an EMBL/GenBank/DDBJ whole genome shotgun (WGS) entry which is preliminary data.</text>
</comment>
<gene>
    <name evidence="1" type="ORF">KZ829_22305</name>
</gene>
<evidence type="ECO:0000313" key="2">
    <source>
        <dbReference type="Proteomes" id="UP001519863"/>
    </source>
</evidence>
<dbReference type="EMBL" id="JAHXZI010000011">
    <property type="protein sequence ID" value="MBW6436478.1"/>
    <property type="molecule type" value="Genomic_DNA"/>
</dbReference>
<organism evidence="1 2">
    <name type="scientific">Actinoplanes hulinensis</name>
    <dbReference type="NCBI Taxonomy" id="1144547"/>
    <lineage>
        <taxon>Bacteria</taxon>
        <taxon>Bacillati</taxon>
        <taxon>Actinomycetota</taxon>
        <taxon>Actinomycetes</taxon>
        <taxon>Micromonosporales</taxon>
        <taxon>Micromonosporaceae</taxon>
        <taxon>Actinoplanes</taxon>
    </lineage>
</organism>
<keyword evidence="2" id="KW-1185">Reference proteome</keyword>
<name>A0ABS7B865_9ACTN</name>